<evidence type="ECO:0000313" key="1">
    <source>
        <dbReference type="EMBL" id="CBI34264.3"/>
    </source>
</evidence>
<protein>
    <submittedName>
        <fullName evidence="1">Uncharacterized protein</fullName>
    </submittedName>
</protein>
<dbReference type="PaxDb" id="29760-VIT_14s0030g01070.t01"/>
<accession>D7TUT9</accession>
<dbReference type="AlphaFoldDB" id="D7TUT9"/>
<dbReference type="Proteomes" id="UP000009183">
    <property type="component" value="Chromosome 14"/>
</dbReference>
<dbReference type="InParanoid" id="D7TUT9"/>
<reference evidence="2" key="1">
    <citation type="journal article" date="2007" name="Nature">
        <title>The grapevine genome sequence suggests ancestral hexaploidization in major angiosperm phyla.</title>
        <authorList>
            <consortium name="The French-Italian Public Consortium for Grapevine Genome Characterization."/>
            <person name="Jaillon O."/>
            <person name="Aury J.-M."/>
            <person name="Noel B."/>
            <person name="Policriti A."/>
            <person name="Clepet C."/>
            <person name="Casagrande A."/>
            <person name="Choisne N."/>
            <person name="Aubourg S."/>
            <person name="Vitulo N."/>
            <person name="Jubin C."/>
            <person name="Vezzi A."/>
            <person name="Legeai F."/>
            <person name="Hugueney P."/>
            <person name="Dasilva C."/>
            <person name="Horner D."/>
            <person name="Mica E."/>
            <person name="Jublot D."/>
            <person name="Poulain J."/>
            <person name="Bruyere C."/>
            <person name="Billault A."/>
            <person name="Segurens B."/>
            <person name="Gouyvenoux M."/>
            <person name="Ugarte E."/>
            <person name="Cattonaro F."/>
            <person name="Anthouard V."/>
            <person name="Vico V."/>
            <person name="Del Fabbro C."/>
            <person name="Alaux M."/>
            <person name="Di Gaspero G."/>
            <person name="Dumas V."/>
            <person name="Felice N."/>
            <person name="Paillard S."/>
            <person name="Juman I."/>
            <person name="Moroldo M."/>
            <person name="Scalabrin S."/>
            <person name="Canaguier A."/>
            <person name="Le Clainche I."/>
            <person name="Malacrida G."/>
            <person name="Durand E."/>
            <person name="Pesole G."/>
            <person name="Laucou V."/>
            <person name="Chatelet P."/>
            <person name="Merdinoglu D."/>
            <person name="Delledonne M."/>
            <person name="Pezzotti M."/>
            <person name="Lecharny A."/>
            <person name="Scarpelli C."/>
            <person name="Artiguenave F."/>
            <person name="Pe M.E."/>
            <person name="Valle G."/>
            <person name="Morgante M."/>
            <person name="Caboche M."/>
            <person name="Adam-Blondon A.-F."/>
            <person name="Weissenbach J."/>
            <person name="Quetier F."/>
            <person name="Wincker P."/>
        </authorList>
    </citation>
    <scope>NUCLEOTIDE SEQUENCE [LARGE SCALE GENOMIC DNA]</scope>
    <source>
        <strain evidence="2">cv. Pinot noir / PN40024</strain>
    </source>
</reference>
<keyword evidence="2" id="KW-1185">Reference proteome</keyword>
<proteinExistence type="predicted"/>
<dbReference type="HOGENOM" id="CLU_3072595_0_0_1"/>
<sequence>MTNMNHACCPRCSTNNARNSALLLFISSSVPLEEIRPIHPVLVPSPDSEPCSF</sequence>
<dbReference type="EMBL" id="FN596249">
    <property type="protein sequence ID" value="CBI34264.3"/>
    <property type="molecule type" value="Genomic_DNA"/>
</dbReference>
<evidence type="ECO:0000313" key="2">
    <source>
        <dbReference type="Proteomes" id="UP000009183"/>
    </source>
</evidence>
<gene>
    <name evidence="1" type="ordered locus">VIT_14s0030g01070</name>
</gene>
<organism evidence="1 2">
    <name type="scientific">Vitis vinifera</name>
    <name type="common">Grape</name>
    <dbReference type="NCBI Taxonomy" id="29760"/>
    <lineage>
        <taxon>Eukaryota</taxon>
        <taxon>Viridiplantae</taxon>
        <taxon>Streptophyta</taxon>
        <taxon>Embryophyta</taxon>
        <taxon>Tracheophyta</taxon>
        <taxon>Spermatophyta</taxon>
        <taxon>Magnoliopsida</taxon>
        <taxon>eudicotyledons</taxon>
        <taxon>Gunneridae</taxon>
        <taxon>Pentapetalae</taxon>
        <taxon>rosids</taxon>
        <taxon>Vitales</taxon>
        <taxon>Vitaceae</taxon>
        <taxon>Viteae</taxon>
        <taxon>Vitis</taxon>
    </lineage>
</organism>
<name>D7TUT9_VITVI</name>